<sequence length="165" mass="18640">MEENRRKEILGLLQTNARYTPQQIAVMLNMEPADVEQAIREMEEEGLIIGYHALVNWNKISSENVIALIEVKVSPQRDVGFDAVAERIARFPEVRTMRLMSGTYDLAVEVHGRTMQDVAFFVATRLATIEGVVSTTTHFVLKSYKEHGILLERKEEGAARLVVSP</sequence>
<protein>
    <submittedName>
        <fullName evidence="2">AsnC family transcriptional regulator</fullName>
    </submittedName>
</protein>
<dbReference type="InterPro" id="IPR019887">
    <property type="entry name" value="Tscrpt_reg_AsnC/Lrp_C"/>
</dbReference>
<name>A0A3N5BMU5_9THEO</name>
<dbReference type="InterPro" id="IPR036388">
    <property type="entry name" value="WH-like_DNA-bd_sf"/>
</dbReference>
<dbReference type="AlphaFoldDB" id="A0A3N5BMU5"/>
<dbReference type="SUPFAM" id="SSF46785">
    <property type="entry name" value="Winged helix' DNA-binding domain"/>
    <property type="match status" value="1"/>
</dbReference>
<accession>A0A3N5BMU5</accession>
<dbReference type="Pfam" id="PF13412">
    <property type="entry name" value="HTH_24"/>
    <property type="match status" value="1"/>
</dbReference>
<feature type="domain" description="Transcription regulator AsnC/Lrp ligand binding" evidence="1">
    <location>
        <begin position="69"/>
        <end position="142"/>
    </location>
</feature>
<dbReference type="SMART" id="SM00344">
    <property type="entry name" value="HTH_ASNC"/>
    <property type="match status" value="1"/>
</dbReference>
<dbReference type="InterPro" id="IPR036390">
    <property type="entry name" value="WH_DNA-bd_sf"/>
</dbReference>
<evidence type="ECO:0000313" key="2">
    <source>
        <dbReference type="EMBL" id="RPF47065.1"/>
    </source>
</evidence>
<dbReference type="Gene3D" id="3.30.70.920">
    <property type="match status" value="1"/>
</dbReference>
<gene>
    <name evidence="2" type="ORF">EDD75_1337</name>
</gene>
<dbReference type="Gene3D" id="1.10.10.10">
    <property type="entry name" value="Winged helix-like DNA-binding domain superfamily/Winged helix DNA-binding domain"/>
    <property type="match status" value="1"/>
</dbReference>
<evidence type="ECO:0000313" key="3">
    <source>
        <dbReference type="Proteomes" id="UP000282654"/>
    </source>
</evidence>
<dbReference type="EMBL" id="RKRE01000002">
    <property type="protein sequence ID" value="RPF47065.1"/>
    <property type="molecule type" value="Genomic_DNA"/>
</dbReference>
<proteinExistence type="predicted"/>
<dbReference type="PANTHER" id="PTHR43413:SF7">
    <property type="entry name" value="HTH-TYPE TRANSCRIPTIONAL REGULATOR PTR2"/>
    <property type="match status" value="1"/>
</dbReference>
<evidence type="ECO:0000259" key="1">
    <source>
        <dbReference type="Pfam" id="PF01037"/>
    </source>
</evidence>
<dbReference type="PANTHER" id="PTHR43413">
    <property type="entry name" value="TRANSCRIPTIONAL REGULATOR, ASNC FAMILY"/>
    <property type="match status" value="1"/>
</dbReference>
<dbReference type="RefSeq" id="WP_245963091.1">
    <property type="nucleotide sequence ID" value="NZ_RKRE01000002.1"/>
</dbReference>
<dbReference type="InterPro" id="IPR019888">
    <property type="entry name" value="Tscrpt_reg_AsnC-like"/>
</dbReference>
<keyword evidence="3" id="KW-1185">Reference proteome</keyword>
<dbReference type="InterPro" id="IPR011008">
    <property type="entry name" value="Dimeric_a/b-barrel"/>
</dbReference>
<dbReference type="InterPro" id="IPR050684">
    <property type="entry name" value="HTH-Siroheme_Decarb"/>
</dbReference>
<dbReference type="Pfam" id="PF01037">
    <property type="entry name" value="AsnC_trans_reg"/>
    <property type="match status" value="1"/>
</dbReference>
<reference evidence="2 3" key="1">
    <citation type="submission" date="2018-11" db="EMBL/GenBank/DDBJ databases">
        <title>Genomic Encyclopedia of Type Strains, Phase IV (KMG-IV): sequencing the most valuable type-strain genomes for metagenomic binning, comparative biology and taxonomic classification.</title>
        <authorList>
            <person name="Goeker M."/>
        </authorList>
    </citation>
    <scope>NUCLEOTIDE SEQUENCE [LARGE SCALE GENOMIC DNA]</scope>
    <source>
        <strain evidence="2 3">DSM 102936</strain>
    </source>
</reference>
<dbReference type="Proteomes" id="UP000282654">
    <property type="component" value="Unassembled WGS sequence"/>
</dbReference>
<organism evidence="2 3">
    <name type="scientific">Thermodesulfitimonas autotrophica</name>
    <dbReference type="NCBI Taxonomy" id="1894989"/>
    <lineage>
        <taxon>Bacteria</taxon>
        <taxon>Bacillati</taxon>
        <taxon>Bacillota</taxon>
        <taxon>Clostridia</taxon>
        <taxon>Thermoanaerobacterales</taxon>
        <taxon>Thermoanaerobacteraceae</taxon>
        <taxon>Thermodesulfitimonas</taxon>
    </lineage>
</organism>
<dbReference type="SUPFAM" id="SSF54909">
    <property type="entry name" value="Dimeric alpha+beta barrel"/>
    <property type="match status" value="1"/>
</dbReference>
<comment type="caution">
    <text evidence="2">The sequence shown here is derived from an EMBL/GenBank/DDBJ whole genome shotgun (WGS) entry which is preliminary data.</text>
</comment>